<dbReference type="RefSeq" id="WP_191739354.1">
    <property type="nucleotide sequence ID" value="NZ_JACSQB010000037.1"/>
</dbReference>
<feature type="domain" description="Peptidase metallopeptidase" evidence="6">
    <location>
        <begin position="24"/>
        <end position="173"/>
    </location>
</feature>
<evidence type="ECO:0000313" key="7">
    <source>
        <dbReference type="EMBL" id="MBD8046382.1"/>
    </source>
</evidence>
<protein>
    <submittedName>
        <fullName evidence="7">Matrixin family metalloprotease</fullName>
    </submittedName>
</protein>
<dbReference type="InterPro" id="IPR001818">
    <property type="entry name" value="Pept_M10_metallopeptidase"/>
</dbReference>
<dbReference type="Gene3D" id="3.40.390.10">
    <property type="entry name" value="Collagenase (Catalytic Domain)"/>
    <property type="match status" value="1"/>
</dbReference>
<dbReference type="GO" id="GO:0008237">
    <property type="term" value="F:metallopeptidase activity"/>
    <property type="evidence" value="ECO:0007669"/>
    <property type="project" value="UniProtKB-KW"/>
</dbReference>
<keyword evidence="1" id="KW-0645">Protease</keyword>
<keyword evidence="8" id="KW-1185">Reference proteome</keyword>
<feature type="chain" id="PRO_5047406279" evidence="5">
    <location>
        <begin position="28"/>
        <end position="173"/>
    </location>
</feature>
<accession>A0ABR8YQ46</accession>
<evidence type="ECO:0000259" key="6">
    <source>
        <dbReference type="SMART" id="SM00235"/>
    </source>
</evidence>
<feature type="signal peptide" evidence="5">
    <location>
        <begin position="1"/>
        <end position="27"/>
    </location>
</feature>
<dbReference type="InterPro" id="IPR006026">
    <property type="entry name" value="Peptidase_Metallo"/>
</dbReference>
<dbReference type="InterPro" id="IPR021190">
    <property type="entry name" value="Pept_M10A"/>
</dbReference>
<proteinExistence type="predicted"/>
<keyword evidence="5" id="KW-0732">Signal</keyword>
<evidence type="ECO:0000313" key="8">
    <source>
        <dbReference type="Proteomes" id="UP000627166"/>
    </source>
</evidence>
<gene>
    <name evidence="7" type="ORF">H9637_04880</name>
</gene>
<dbReference type="SMART" id="SM00235">
    <property type="entry name" value="ZnMc"/>
    <property type="match status" value="1"/>
</dbReference>
<evidence type="ECO:0000256" key="2">
    <source>
        <dbReference type="ARBA" id="ARBA00022723"/>
    </source>
</evidence>
<keyword evidence="7" id="KW-0482">Metalloprotease</keyword>
<dbReference type="Proteomes" id="UP000627166">
    <property type="component" value="Unassembled WGS sequence"/>
</dbReference>
<reference evidence="7 8" key="1">
    <citation type="submission" date="2020-08" db="EMBL/GenBank/DDBJ databases">
        <title>A Genomic Blueprint of the Chicken Gut Microbiome.</title>
        <authorList>
            <person name="Gilroy R."/>
            <person name="Ravi A."/>
            <person name="Getino M."/>
            <person name="Pursley I."/>
            <person name="Horton D.L."/>
            <person name="Alikhan N.-F."/>
            <person name="Baker D."/>
            <person name="Gharbi K."/>
            <person name="Hall N."/>
            <person name="Watson M."/>
            <person name="Adriaenssens E.M."/>
            <person name="Foster-Nyarko E."/>
            <person name="Jarju S."/>
            <person name="Secka A."/>
            <person name="Antonio M."/>
            <person name="Oren A."/>
            <person name="Chaudhuri R."/>
            <person name="La Ragione R.M."/>
            <person name="Hildebrand F."/>
            <person name="Pallen M.J."/>
        </authorList>
    </citation>
    <scope>NUCLEOTIDE SEQUENCE [LARGE SCALE GENOMIC DNA]</scope>
    <source>
        <strain evidence="7 8">N37</strain>
    </source>
</reference>
<evidence type="ECO:0000256" key="4">
    <source>
        <dbReference type="ARBA" id="ARBA00022833"/>
    </source>
</evidence>
<dbReference type="InterPro" id="IPR024079">
    <property type="entry name" value="MetalloPept_cat_dom_sf"/>
</dbReference>
<dbReference type="Pfam" id="PF00413">
    <property type="entry name" value="Peptidase_M10"/>
    <property type="match status" value="1"/>
</dbReference>
<name>A0ABR8YQ46_9CLOT</name>
<dbReference type="EMBL" id="JACSQB010000037">
    <property type="protein sequence ID" value="MBD8046382.1"/>
    <property type="molecule type" value="Genomic_DNA"/>
</dbReference>
<dbReference type="SUPFAM" id="SSF55486">
    <property type="entry name" value="Metalloproteases ('zincins'), catalytic domain"/>
    <property type="match status" value="1"/>
</dbReference>
<evidence type="ECO:0000256" key="3">
    <source>
        <dbReference type="ARBA" id="ARBA00022801"/>
    </source>
</evidence>
<keyword evidence="2" id="KW-0479">Metal-binding</keyword>
<evidence type="ECO:0000256" key="5">
    <source>
        <dbReference type="SAM" id="SignalP"/>
    </source>
</evidence>
<organism evidence="7 8">
    <name type="scientific">Clostridium faecium</name>
    <dbReference type="NCBI Taxonomy" id="2762223"/>
    <lineage>
        <taxon>Bacteria</taxon>
        <taxon>Bacillati</taxon>
        <taxon>Bacillota</taxon>
        <taxon>Clostridia</taxon>
        <taxon>Eubacteriales</taxon>
        <taxon>Clostridiaceae</taxon>
        <taxon>Clostridium</taxon>
    </lineage>
</organism>
<comment type="caution">
    <text evidence="7">The sequence shown here is derived from an EMBL/GenBank/DDBJ whole genome shotgun (WGS) entry which is preliminary data.</text>
</comment>
<dbReference type="PRINTS" id="PR00138">
    <property type="entry name" value="MATRIXIN"/>
</dbReference>
<keyword evidence="4" id="KW-0862">Zinc</keyword>
<keyword evidence="3" id="KW-0378">Hydrolase</keyword>
<evidence type="ECO:0000256" key="1">
    <source>
        <dbReference type="ARBA" id="ARBA00022670"/>
    </source>
</evidence>
<sequence>MKIRFKKVAVAALTIIGLMGNSLATHAYVHNNYPFSSVGSLKFYAASDLNYDFTSIMEEYTKKWNGIAGVRLSRTNDPSSCNIYQSFYNSDNGTYGVCDPVTSGYKKITYYRSFLGTTTSNRQETVVHEVGHALGLAHTQKSNDSIAVMRQYGFNGKAYLLSDDINGLNALYK</sequence>